<proteinExistence type="predicted"/>
<comment type="caution">
    <text evidence="3">The sequence shown here is derived from an EMBL/GenBank/DDBJ whole genome shotgun (WGS) entry which is preliminary data.</text>
</comment>
<evidence type="ECO:0000313" key="3">
    <source>
        <dbReference type="EMBL" id="RDW63247.1"/>
    </source>
</evidence>
<protein>
    <submittedName>
        <fullName evidence="3">Uncharacterized protein</fullName>
    </submittedName>
</protein>
<feature type="compositionally biased region" description="Low complexity" evidence="1">
    <location>
        <begin position="248"/>
        <end position="266"/>
    </location>
</feature>
<dbReference type="AlphaFoldDB" id="A0A3D8QN73"/>
<dbReference type="Proteomes" id="UP000256645">
    <property type="component" value="Unassembled WGS sequence"/>
</dbReference>
<keyword evidence="4" id="KW-1185">Reference proteome</keyword>
<keyword evidence="2" id="KW-0732">Signal</keyword>
<gene>
    <name evidence="3" type="ORF">BP6252_10792</name>
</gene>
<sequence length="899" mass="97365">MFHLALVALALGKIAFAADCFQDQQRKSDEPTGDQIANALTADNELENICATTWKTNDDQKLQITYNHWLIFLSIERTDNTKPPQYCQDAFNNIISQCIQNSDTWGGVWSFDGESYNIWNSVYPENGLAPTDDGGPSTNTASTTSAEPRITSSGTITLEPQTVIETGTFATTTSSIAGLTANSVTSTSVDGHPTILPIWFVSPGIGIIVIPVAGVIAGGIVPPPPGYPPLTIDPNGEPQTVNSDDVSKTTPSSTTESSFSSSSSSCSACATCVGFEVLESDATEILDNDGDIDLPNIDGALWSSLESMYPSTTSTPPPPATSSAASLPTQTASPIDKPGCQDASDNVKSDLQALAFPGSIRTPDGKDNDVQALLYRLRQVVCDGSCAVAEGIDSKYVAIYHNGGECEVAIGLSSTTEIYFYRSIWPDNGPDYNTIWQECWDSTDNIIKKCVKNNAKNGWWNGDHVYQFYEGGLRPLNDPNAKHTAQTTIGSWLEPPTEGLNCGRDCCGMILNLDWCITNCGGATCRRGSLSEQFALRPRATQSVAQVGGCAIPYVLPDYPSSGTASSMQEVVKWYDRNDMVNGNNNCDNPVITLFGNSQSGSNYDTEHVYEKHLVKRFLYYLIGGEQAFDDNVNPAATPSPQALPITDCARLQAVFGELSNTPNSQFQQETVAAQLGKAVSCSGTACPDTGRGRLHEFFLLRHEINGMKNRIISGYFTGIGADANNNKLPSCNPASKTAPQMQQQMINAALVVQYLREEAVFDSFNEVNNRMKSILHALDNEPLGSTNPPPNLHTFTGLPSSWESAYDEFMARLIQDTERKMALWLFQCKENYAKKIDDDNSLDAAQKTQEKNKVAAFAGRTNNPQNLGVGAVTGVYADYAMSWGPLYDTIRKGPSQLE</sequence>
<feature type="region of interest" description="Disordered" evidence="1">
    <location>
        <begin position="308"/>
        <end position="342"/>
    </location>
</feature>
<feature type="compositionally biased region" description="Polar residues" evidence="1">
    <location>
        <begin position="136"/>
        <end position="153"/>
    </location>
</feature>
<dbReference type="EMBL" id="PDLM01000013">
    <property type="protein sequence ID" value="RDW63247.1"/>
    <property type="molecule type" value="Genomic_DNA"/>
</dbReference>
<feature type="compositionally biased region" description="Low complexity" evidence="1">
    <location>
        <begin position="321"/>
        <end position="334"/>
    </location>
</feature>
<dbReference type="STRING" id="1849047.A0A3D8QN73"/>
<feature type="region of interest" description="Disordered" evidence="1">
    <location>
        <begin position="227"/>
        <end position="266"/>
    </location>
</feature>
<accession>A0A3D8QN73</accession>
<evidence type="ECO:0000313" key="4">
    <source>
        <dbReference type="Proteomes" id="UP000256645"/>
    </source>
</evidence>
<reference evidence="3 4" key="1">
    <citation type="journal article" date="2018" name="IMA Fungus">
        <title>IMA Genome-F 9: Draft genome sequence of Annulohypoxylon stygium, Aspergillus mulundensis, Berkeleyomyces basicola (syn. Thielaviopsis basicola), Ceratocystis smalleyi, two Cercospora beticola strains, Coleophoma cylindrospora, Fusarium fracticaudum, Phialophora cf. hyalina, and Morchella septimelata.</title>
        <authorList>
            <person name="Wingfield B.D."/>
            <person name="Bills G.F."/>
            <person name="Dong Y."/>
            <person name="Huang W."/>
            <person name="Nel W.J."/>
            <person name="Swalarsk-Parry B.S."/>
            <person name="Vaghefi N."/>
            <person name="Wilken P.M."/>
            <person name="An Z."/>
            <person name="de Beer Z.W."/>
            <person name="De Vos L."/>
            <person name="Chen L."/>
            <person name="Duong T.A."/>
            <person name="Gao Y."/>
            <person name="Hammerbacher A."/>
            <person name="Kikkert J.R."/>
            <person name="Li Y."/>
            <person name="Li H."/>
            <person name="Li K."/>
            <person name="Li Q."/>
            <person name="Liu X."/>
            <person name="Ma X."/>
            <person name="Naidoo K."/>
            <person name="Pethybridge S.J."/>
            <person name="Sun J."/>
            <person name="Steenkamp E.T."/>
            <person name="van der Nest M.A."/>
            <person name="van Wyk S."/>
            <person name="Wingfield M.J."/>
            <person name="Xiong C."/>
            <person name="Yue Q."/>
            <person name="Zhang X."/>
        </authorList>
    </citation>
    <scope>NUCLEOTIDE SEQUENCE [LARGE SCALE GENOMIC DNA]</scope>
    <source>
        <strain evidence="3 4">BP6252</strain>
    </source>
</reference>
<feature type="region of interest" description="Disordered" evidence="1">
    <location>
        <begin position="127"/>
        <end position="153"/>
    </location>
</feature>
<name>A0A3D8QN73_9HELO</name>
<evidence type="ECO:0000256" key="2">
    <source>
        <dbReference type="SAM" id="SignalP"/>
    </source>
</evidence>
<dbReference type="OrthoDB" id="3565425at2759"/>
<evidence type="ECO:0000256" key="1">
    <source>
        <dbReference type="SAM" id="MobiDB-lite"/>
    </source>
</evidence>
<feature type="signal peptide" evidence="2">
    <location>
        <begin position="1"/>
        <end position="17"/>
    </location>
</feature>
<feature type="chain" id="PRO_5017562686" evidence="2">
    <location>
        <begin position="18"/>
        <end position="899"/>
    </location>
</feature>
<organism evidence="3 4">
    <name type="scientific">Coleophoma cylindrospora</name>
    <dbReference type="NCBI Taxonomy" id="1849047"/>
    <lineage>
        <taxon>Eukaryota</taxon>
        <taxon>Fungi</taxon>
        <taxon>Dikarya</taxon>
        <taxon>Ascomycota</taxon>
        <taxon>Pezizomycotina</taxon>
        <taxon>Leotiomycetes</taxon>
        <taxon>Helotiales</taxon>
        <taxon>Dermateaceae</taxon>
        <taxon>Coleophoma</taxon>
    </lineage>
</organism>